<protein>
    <submittedName>
        <fullName evidence="1">(rape) hypothetical protein</fullName>
    </submittedName>
</protein>
<organism evidence="1">
    <name type="scientific">Brassica napus</name>
    <name type="common">Rape</name>
    <dbReference type="NCBI Taxonomy" id="3708"/>
    <lineage>
        <taxon>Eukaryota</taxon>
        <taxon>Viridiplantae</taxon>
        <taxon>Streptophyta</taxon>
        <taxon>Embryophyta</taxon>
        <taxon>Tracheophyta</taxon>
        <taxon>Spermatophyta</taxon>
        <taxon>Magnoliopsida</taxon>
        <taxon>eudicotyledons</taxon>
        <taxon>Gunneridae</taxon>
        <taxon>Pentapetalae</taxon>
        <taxon>rosids</taxon>
        <taxon>malvids</taxon>
        <taxon>Brassicales</taxon>
        <taxon>Brassicaceae</taxon>
        <taxon>Brassiceae</taxon>
        <taxon>Brassica</taxon>
    </lineage>
</organism>
<dbReference type="AlphaFoldDB" id="A0A817BEU5"/>
<name>A0A817BEU5_BRANA</name>
<reference evidence="1" key="1">
    <citation type="submission" date="2021-01" db="EMBL/GenBank/DDBJ databases">
        <authorList>
            <consortium name="Genoscope - CEA"/>
            <person name="William W."/>
        </authorList>
    </citation>
    <scope>NUCLEOTIDE SEQUENCE</scope>
</reference>
<dbReference type="EMBL" id="HG994364">
    <property type="protein sequence ID" value="CAF2352220.1"/>
    <property type="molecule type" value="Genomic_DNA"/>
</dbReference>
<evidence type="ECO:0000313" key="1">
    <source>
        <dbReference type="EMBL" id="CAF2352220.1"/>
    </source>
</evidence>
<dbReference type="Proteomes" id="UP001295469">
    <property type="component" value="Chromosome A10"/>
</dbReference>
<gene>
    <name evidence="1" type="ORF">DARMORV10_A10P26730.1</name>
</gene>
<accession>A0A817BEU5</accession>
<sequence>MKLKKQSWYILTSLVAKEFGYNIYPTDRRTNNSNKSYVRERLLDAGATQYMLYMQSYRQYITTVQDHRTHPSHILKSTMFSALFFGHLNNICMYMSFVHICDIKSSTT</sequence>
<proteinExistence type="predicted"/>